<dbReference type="eggNOG" id="COG3051">
    <property type="taxonomic scope" value="Bacteria"/>
</dbReference>
<keyword evidence="1" id="KW-0963">Cytoplasm</keyword>
<organism evidence="2 3">
    <name type="scientific">Peptoniphilus duerdenii ATCC BAA-1640</name>
    <dbReference type="NCBI Taxonomy" id="862517"/>
    <lineage>
        <taxon>Bacteria</taxon>
        <taxon>Bacillati</taxon>
        <taxon>Bacillota</taxon>
        <taxon>Tissierellia</taxon>
        <taxon>Tissierellales</taxon>
        <taxon>Peptoniphilaceae</taxon>
        <taxon>Peptoniphilus</taxon>
    </lineage>
</organism>
<comment type="catalytic activity">
    <reaction evidence="1">
        <text>citrate = oxaloacetate + acetate</text>
        <dbReference type="Rhea" id="RHEA:10760"/>
        <dbReference type="ChEBI" id="CHEBI:16452"/>
        <dbReference type="ChEBI" id="CHEBI:16947"/>
        <dbReference type="ChEBI" id="CHEBI:30089"/>
        <dbReference type="EC" id="4.1.3.6"/>
    </reaction>
</comment>
<dbReference type="AlphaFoldDB" id="E0NLV2"/>
<dbReference type="EMBL" id="AEEH01000043">
    <property type="protein sequence ID" value="EFM25293.1"/>
    <property type="molecule type" value="Genomic_DNA"/>
</dbReference>
<name>E0NLV2_9FIRM</name>
<keyword evidence="1 2" id="KW-0808">Transferase</keyword>
<accession>E0NLV2</accession>
<dbReference type="GO" id="GO:0008815">
    <property type="term" value="F:citrate (pro-3S)-lyase activity"/>
    <property type="evidence" value="ECO:0007669"/>
    <property type="project" value="UniProtKB-UniRule"/>
</dbReference>
<dbReference type="GO" id="GO:0005737">
    <property type="term" value="C:cytoplasm"/>
    <property type="evidence" value="ECO:0007669"/>
    <property type="project" value="UniProtKB-SubCell"/>
</dbReference>
<reference evidence="2 3" key="1">
    <citation type="submission" date="2010-07" db="EMBL/GenBank/DDBJ databases">
        <authorList>
            <person name="Muzny D."/>
            <person name="Qin X."/>
            <person name="Deng J."/>
            <person name="Jiang H."/>
            <person name="Liu Y."/>
            <person name="Qu J."/>
            <person name="Song X.-Z."/>
            <person name="Zhang L."/>
            <person name="Thornton R."/>
            <person name="Coyle M."/>
            <person name="Francisco L."/>
            <person name="Jackson L."/>
            <person name="Javaid M."/>
            <person name="Korchina V."/>
            <person name="Kovar C."/>
            <person name="Mata R."/>
            <person name="Mathew T."/>
            <person name="Ngo R."/>
            <person name="Nguyen L."/>
            <person name="Nguyen N."/>
            <person name="Okwuonu G."/>
            <person name="Ongeri F."/>
            <person name="Pham C."/>
            <person name="Simmons D."/>
            <person name="Wilczek-Boney K."/>
            <person name="Hale W."/>
            <person name="Jakkamsetti A."/>
            <person name="Pham P."/>
            <person name="Ruth R."/>
            <person name="San Lucas F."/>
            <person name="Warren J."/>
            <person name="Zhang J."/>
            <person name="Zhao Z."/>
            <person name="Zhou C."/>
            <person name="Zhu D."/>
            <person name="Lee S."/>
            <person name="Bess C."/>
            <person name="Blankenburg K."/>
            <person name="Forbes L."/>
            <person name="Fu Q."/>
            <person name="Gubbala S."/>
            <person name="Hirani K."/>
            <person name="Jayaseelan J.C."/>
            <person name="Lara F."/>
            <person name="Munidasa M."/>
            <person name="Palculict T."/>
            <person name="Patil S."/>
            <person name="Pu L.-L."/>
            <person name="Saada N."/>
            <person name="Tang L."/>
            <person name="Weissenberger G."/>
            <person name="Zhu Y."/>
            <person name="Hemphill L."/>
            <person name="Shang Y."/>
            <person name="Youmans B."/>
            <person name="Ayvaz T."/>
            <person name="Ross M."/>
            <person name="Santibanez J."/>
            <person name="Aqrawi P."/>
            <person name="Gross S."/>
            <person name="Joshi V."/>
            <person name="Fowler G."/>
            <person name="Nazareth L."/>
            <person name="Reid J."/>
            <person name="Worley K."/>
            <person name="Petrosino J."/>
            <person name="Highlander S."/>
            <person name="Gibbs R."/>
        </authorList>
    </citation>
    <scope>NUCLEOTIDE SEQUENCE [LARGE SCALE GENOMIC DNA]</scope>
    <source>
        <strain evidence="2 3">ATCC BAA-1640</strain>
    </source>
</reference>
<dbReference type="InterPro" id="IPR037171">
    <property type="entry name" value="NagB/RpiA_transferase-like"/>
</dbReference>
<dbReference type="PIRSF" id="PIRSF009451">
    <property type="entry name" value="Citrt_lyas_alpha"/>
    <property type="match status" value="1"/>
</dbReference>
<protein>
    <recommendedName>
        <fullName evidence="1">Citrate lyase alpha chain</fullName>
        <shortName evidence="1">Citrase alpha chain</shortName>
        <ecNumber evidence="1">2.8.3.10</ecNumber>
        <ecNumber evidence="1">4.1.3.6</ecNumber>
    </recommendedName>
    <alternativeName>
        <fullName evidence="1">Citrate (pro-3S)-lyase alpha chain</fullName>
    </alternativeName>
    <alternativeName>
        <fullName evidence="1">Citrate CoA-transferase subunit</fullName>
    </alternativeName>
</protein>
<evidence type="ECO:0000313" key="3">
    <source>
        <dbReference type="Proteomes" id="UP000003280"/>
    </source>
</evidence>
<dbReference type="HOGENOM" id="CLU_046521_2_0_9"/>
<dbReference type="EC" id="4.1.3.6" evidence="1"/>
<keyword evidence="3" id="KW-1185">Reference proteome</keyword>
<dbReference type="RefSeq" id="WP_008901996.1">
    <property type="nucleotide sequence ID" value="NZ_GL397071.1"/>
</dbReference>
<dbReference type="GO" id="GO:0009346">
    <property type="term" value="C:ATP-independent citrate lyase complex"/>
    <property type="evidence" value="ECO:0007669"/>
    <property type="project" value="UniProtKB-UniRule"/>
</dbReference>
<dbReference type="SUPFAM" id="SSF100950">
    <property type="entry name" value="NagB/RpiA/CoA transferase-like"/>
    <property type="match status" value="2"/>
</dbReference>
<dbReference type="OrthoDB" id="9767643at2"/>
<comment type="caution">
    <text evidence="2">The sequence shown here is derived from an EMBL/GenBank/DDBJ whole genome shotgun (WGS) entry which is preliminary data.</text>
</comment>
<comment type="subcellular location">
    <subcellularLocation>
        <location evidence="1">Cytoplasm</location>
    </subcellularLocation>
</comment>
<dbReference type="GO" id="GO:0006084">
    <property type="term" value="P:acetyl-CoA metabolic process"/>
    <property type="evidence" value="ECO:0007669"/>
    <property type="project" value="UniProtKB-UniRule"/>
</dbReference>
<evidence type="ECO:0000256" key="1">
    <source>
        <dbReference type="PIRNR" id="PIRNR009451"/>
    </source>
</evidence>
<dbReference type="STRING" id="862517.HMPREF9225_1182"/>
<gene>
    <name evidence="2" type="primary">citF</name>
    <name evidence="2" type="ORF">HMPREF9225_1182</name>
</gene>
<sequence>MKNSVNREIPDYLLKDGNEIFKGAYANDGKEIVRDTPTIKSNIKPRDTKLVENLKEAIKKTGLKDGDTISFHHHFRDGDFVAAMVMDAIHELGIKDLFICASSLGKAHRNFVPMIEDGTITGVSTSGVRDEIGEAISEGKLKNPAYIRSHGGRVGAIESGKVKIDVAFIGASSSDEYGNASGINGKANCGVLSYAGVDAKYADKVVVITDTLVDFPNYPHPISSVDVDYVVKVDNIGDPAKIASGAIRMTKDPRELKMAEYCAKVIANTEWFKDGFSFQTGAGGASLAAAVKIKPYLEKSGIKMGWAMGGITEPIVNLLREGYVKYLADDQAFDVASVESVYKDPAHFEIDSSEYANPLNKGAYVNKLDYVVLGALEIDKDFNVNVVVGSDGTIQGAPGGHPDTAAGANCSIIVAPLVRGRIATVREKCTSITTPGETVDVLVTDYGVCINPNRKDILEQLKDTDLPLVSIEDLVKRGEEITGTPDDIEYDDQVVAIIEYRDGSIIDVVRKVK</sequence>
<dbReference type="NCBIfam" id="TIGR01584">
    <property type="entry name" value="citF"/>
    <property type="match status" value="1"/>
</dbReference>
<dbReference type="GO" id="GO:0008814">
    <property type="term" value="F:citrate CoA-transferase activity"/>
    <property type="evidence" value="ECO:0007669"/>
    <property type="project" value="UniProtKB-UniRule"/>
</dbReference>
<evidence type="ECO:0000313" key="2">
    <source>
        <dbReference type="EMBL" id="EFM25293.1"/>
    </source>
</evidence>
<dbReference type="PANTHER" id="PTHR40596:SF1">
    <property type="entry name" value="CITRATE LYASE ALPHA CHAIN"/>
    <property type="match status" value="1"/>
</dbReference>
<dbReference type="Gene3D" id="3.40.1080.10">
    <property type="entry name" value="Glutaconate Coenzyme A-transferase"/>
    <property type="match status" value="2"/>
</dbReference>
<comment type="catalytic activity">
    <reaction evidence="1">
        <text>citrate + acetyl-CoA = (3S)-citryl-CoA + acetate</text>
        <dbReference type="Rhea" id="RHEA:19405"/>
        <dbReference type="ChEBI" id="CHEBI:16947"/>
        <dbReference type="ChEBI" id="CHEBI:30089"/>
        <dbReference type="ChEBI" id="CHEBI:57288"/>
        <dbReference type="ChEBI" id="CHEBI:57321"/>
        <dbReference type="EC" id="2.8.3.10"/>
    </reaction>
</comment>
<keyword evidence="1 2" id="KW-0456">Lyase</keyword>
<dbReference type="EC" id="2.8.3.10" evidence="1"/>
<dbReference type="Pfam" id="PF04223">
    <property type="entry name" value="CitF"/>
    <property type="match status" value="1"/>
</dbReference>
<proteinExistence type="predicted"/>
<dbReference type="InterPro" id="IPR006472">
    <property type="entry name" value="Citrate_lyase_asu"/>
</dbReference>
<dbReference type="PANTHER" id="PTHR40596">
    <property type="entry name" value="CITRATE LYASE ALPHA CHAIN"/>
    <property type="match status" value="1"/>
</dbReference>
<dbReference type="Proteomes" id="UP000003280">
    <property type="component" value="Unassembled WGS sequence"/>
</dbReference>